<protein>
    <submittedName>
        <fullName evidence="3">Retrovirus-related pol polyprotein from transposon TNT 1-94</fullName>
    </submittedName>
</protein>
<dbReference type="InterPro" id="IPR057670">
    <property type="entry name" value="SH3_retrovirus"/>
</dbReference>
<proteinExistence type="predicted"/>
<keyword evidence="4" id="KW-1185">Reference proteome</keyword>
<reference evidence="3" key="2">
    <citation type="submission" date="2022-01" db="EMBL/GenBank/DDBJ databases">
        <authorList>
            <person name="Yamashiro T."/>
            <person name="Shiraishi A."/>
            <person name="Satake H."/>
            <person name="Nakayama K."/>
        </authorList>
    </citation>
    <scope>NUCLEOTIDE SEQUENCE</scope>
</reference>
<feature type="domain" description="Retroviral polymerase SH3-like" evidence="2">
    <location>
        <begin position="103"/>
        <end position="147"/>
    </location>
</feature>
<evidence type="ECO:0000259" key="1">
    <source>
        <dbReference type="Pfam" id="PF07727"/>
    </source>
</evidence>
<dbReference type="PANTHER" id="PTHR11439">
    <property type="entry name" value="GAG-POL-RELATED RETROTRANSPOSON"/>
    <property type="match status" value="1"/>
</dbReference>
<dbReference type="Pfam" id="PF07727">
    <property type="entry name" value="RVT_2"/>
    <property type="match status" value="1"/>
</dbReference>
<evidence type="ECO:0000313" key="4">
    <source>
        <dbReference type="Proteomes" id="UP001151760"/>
    </source>
</evidence>
<dbReference type="PANTHER" id="PTHR11439:SF463">
    <property type="entry name" value="REVERSE TRANSCRIPTASE TY1_COPIA-TYPE DOMAIN-CONTAINING PROTEIN"/>
    <property type="match status" value="1"/>
</dbReference>
<dbReference type="Proteomes" id="UP001151760">
    <property type="component" value="Unassembled WGS sequence"/>
</dbReference>
<comment type="caution">
    <text evidence="3">The sequence shown here is derived from an EMBL/GenBank/DDBJ whole genome shotgun (WGS) entry which is preliminary data.</text>
</comment>
<dbReference type="EMBL" id="BQNB010008989">
    <property type="protein sequence ID" value="GJS57197.1"/>
    <property type="molecule type" value="Genomic_DNA"/>
</dbReference>
<evidence type="ECO:0000313" key="3">
    <source>
        <dbReference type="EMBL" id="GJS57197.1"/>
    </source>
</evidence>
<accession>A0ABQ4WWA9</accession>
<feature type="domain" description="Reverse transcriptase Ty1/copia-type" evidence="1">
    <location>
        <begin position="229"/>
        <end position="338"/>
    </location>
</feature>
<dbReference type="Pfam" id="PF25597">
    <property type="entry name" value="SH3_retrovirus"/>
    <property type="match status" value="1"/>
</dbReference>
<organism evidence="3 4">
    <name type="scientific">Tanacetum coccineum</name>
    <dbReference type="NCBI Taxonomy" id="301880"/>
    <lineage>
        <taxon>Eukaryota</taxon>
        <taxon>Viridiplantae</taxon>
        <taxon>Streptophyta</taxon>
        <taxon>Embryophyta</taxon>
        <taxon>Tracheophyta</taxon>
        <taxon>Spermatophyta</taxon>
        <taxon>Magnoliopsida</taxon>
        <taxon>eudicotyledons</taxon>
        <taxon>Gunneridae</taxon>
        <taxon>Pentapetalae</taxon>
        <taxon>asterids</taxon>
        <taxon>campanulids</taxon>
        <taxon>Asterales</taxon>
        <taxon>Asteraceae</taxon>
        <taxon>Asteroideae</taxon>
        <taxon>Anthemideae</taxon>
        <taxon>Anthemidinae</taxon>
        <taxon>Tanacetum</taxon>
    </lineage>
</organism>
<evidence type="ECO:0000259" key="2">
    <source>
        <dbReference type="Pfam" id="PF25597"/>
    </source>
</evidence>
<sequence>MKAKLALLEASSFTSQSPKTFQSKNKGIVAETFNWDEEEVSDDEEMTQVKVLMALADDELLVGKNHDRNGEWIDNTMRKGDSTSSEVMTLTYQDHSLRERPGLGKFDATSDDEYFLGYSFVSNAFRDFNTRRQQIEETYHVAFDESMEAIRQYQANFNFSYYIIPHGRLLTELTKDTHVPEVIAPNEQDTPHTKDVKGMLTRSMAAKLTTTSASKCLFANFLPEIEPKKGYRQEEGINHDETFARIARMEAIRIFLAFATYMNFKVFQMDVKSAFLNEKLKEEVYGKQPPSFESSEFSNYVCKLDKSLYGLKQALKAWPDIQFSTLLCARYQSNPKESHLIDVKRIPRYLKGTPSLGLWYLKYLGFDLKGYANSDYAICNMDKKAPQLPVKYLEAN</sequence>
<gene>
    <name evidence="3" type="ORF">Tco_0651981</name>
</gene>
<reference evidence="3" key="1">
    <citation type="journal article" date="2022" name="Int. J. Mol. Sci.">
        <title>Draft Genome of Tanacetum Coccineum: Genomic Comparison of Closely Related Tanacetum-Family Plants.</title>
        <authorList>
            <person name="Yamashiro T."/>
            <person name="Shiraishi A."/>
            <person name="Nakayama K."/>
            <person name="Satake H."/>
        </authorList>
    </citation>
    <scope>NUCLEOTIDE SEQUENCE</scope>
</reference>
<dbReference type="InterPro" id="IPR013103">
    <property type="entry name" value="RVT_2"/>
</dbReference>
<name>A0ABQ4WWA9_9ASTR</name>